<protein>
    <submittedName>
        <fullName evidence="2">Uncharacterized protein</fullName>
    </submittedName>
</protein>
<dbReference type="EMBL" id="JANHAX010000001">
    <property type="protein sequence ID" value="MDQ2089439.1"/>
    <property type="molecule type" value="Genomic_DNA"/>
</dbReference>
<feature type="signal peptide" evidence="1">
    <location>
        <begin position="1"/>
        <end position="19"/>
    </location>
</feature>
<name>A0AAE3WB44_9RHOB</name>
<comment type="caution">
    <text evidence="2">The sequence shown here is derived from an EMBL/GenBank/DDBJ whole genome shotgun (WGS) entry which is preliminary data.</text>
</comment>
<reference evidence="2" key="2">
    <citation type="submission" date="2023-02" db="EMBL/GenBank/DDBJ databases">
        <title>'Rhodoalgimonas zhirmunskyi' gen. nov., isolated from a red alga.</title>
        <authorList>
            <person name="Nedashkovskaya O.I."/>
            <person name="Otstavnykh N.Y."/>
            <person name="Bystritskaya E.P."/>
            <person name="Balabanova L.A."/>
            <person name="Isaeva M.P."/>
        </authorList>
    </citation>
    <scope>NUCLEOTIDE SEQUENCE</scope>
    <source>
        <strain evidence="2">KCTC 52189</strain>
    </source>
</reference>
<proteinExistence type="predicted"/>
<accession>A0AAE3WB44</accession>
<gene>
    <name evidence="2" type="ORF">NO357_05940</name>
</gene>
<sequence length="141" mass="15119">MRLILAITTAVALSTTAHAFTAINGLTVNPVPGGFEVVASGGDGPRQIWCAAGQYARAQGPGARPRIYILEPYGPSRTRPGWKGVSFTTTPAPDLVNGPRLGDDGNYSVRLRTRGFNLTTGHAESFCADVWDLITEHRLLR</sequence>
<organism evidence="2 3">
    <name type="scientific">Marimonas arenosa</name>
    <dbReference type="NCBI Taxonomy" id="1795305"/>
    <lineage>
        <taxon>Bacteria</taxon>
        <taxon>Pseudomonadati</taxon>
        <taxon>Pseudomonadota</taxon>
        <taxon>Alphaproteobacteria</taxon>
        <taxon>Rhodobacterales</taxon>
        <taxon>Paracoccaceae</taxon>
        <taxon>Marimonas</taxon>
    </lineage>
</organism>
<feature type="chain" id="PRO_5041943006" evidence="1">
    <location>
        <begin position="20"/>
        <end position="141"/>
    </location>
</feature>
<dbReference type="AlphaFoldDB" id="A0AAE3WB44"/>
<keyword evidence="3" id="KW-1185">Reference proteome</keyword>
<evidence type="ECO:0000313" key="3">
    <source>
        <dbReference type="Proteomes" id="UP001226762"/>
    </source>
</evidence>
<evidence type="ECO:0000256" key="1">
    <source>
        <dbReference type="SAM" id="SignalP"/>
    </source>
</evidence>
<dbReference type="RefSeq" id="WP_306734684.1">
    <property type="nucleotide sequence ID" value="NZ_JANHAX010000001.1"/>
</dbReference>
<evidence type="ECO:0000313" key="2">
    <source>
        <dbReference type="EMBL" id="MDQ2089439.1"/>
    </source>
</evidence>
<dbReference type="Proteomes" id="UP001226762">
    <property type="component" value="Unassembled WGS sequence"/>
</dbReference>
<reference evidence="2" key="1">
    <citation type="submission" date="2022-07" db="EMBL/GenBank/DDBJ databases">
        <authorList>
            <person name="Otstavnykh N."/>
            <person name="Isaeva M."/>
            <person name="Bystritskaya E."/>
        </authorList>
    </citation>
    <scope>NUCLEOTIDE SEQUENCE</scope>
    <source>
        <strain evidence="2">KCTC 52189</strain>
    </source>
</reference>
<keyword evidence="1" id="KW-0732">Signal</keyword>